<dbReference type="AlphaFoldDB" id="A0A6A3C3K5"/>
<evidence type="ECO:0000313" key="2">
    <source>
        <dbReference type="Proteomes" id="UP000436088"/>
    </source>
</evidence>
<name>A0A6A3C3K5_HIBSY</name>
<protein>
    <recommendedName>
        <fullName evidence="3">RING-type domain-containing protein</fullName>
    </recommendedName>
</protein>
<dbReference type="Gene3D" id="3.30.40.10">
    <property type="entry name" value="Zinc/RING finger domain, C3HC4 (zinc finger)"/>
    <property type="match status" value="1"/>
</dbReference>
<dbReference type="EMBL" id="VEPZ02000559">
    <property type="protein sequence ID" value="KAE8722631.1"/>
    <property type="molecule type" value="Genomic_DNA"/>
</dbReference>
<proteinExistence type="predicted"/>
<dbReference type="Proteomes" id="UP000436088">
    <property type="component" value="Unassembled WGS sequence"/>
</dbReference>
<accession>A0A6A3C3K5</accession>
<evidence type="ECO:0000313" key="1">
    <source>
        <dbReference type="EMBL" id="KAE8722631.1"/>
    </source>
</evidence>
<evidence type="ECO:0008006" key="3">
    <source>
        <dbReference type="Google" id="ProtNLM"/>
    </source>
</evidence>
<keyword evidence="2" id="KW-1185">Reference proteome</keyword>
<sequence>MPAEVGAAQGADNDDGEYWKLATAADAGIEWLLCPYKVEEGEEMCEMISGHVFHWFCLETWARHPKPACPLCRAPPELTGSLVLEFYWRGCYDFRVLPI</sequence>
<comment type="caution">
    <text evidence="1">The sequence shown here is derived from an EMBL/GenBank/DDBJ whole genome shotgun (WGS) entry which is preliminary data.</text>
</comment>
<dbReference type="InterPro" id="IPR013083">
    <property type="entry name" value="Znf_RING/FYVE/PHD"/>
</dbReference>
<reference evidence="1" key="1">
    <citation type="submission" date="2019-09" db="EMBL/GenBank/DDBJ databases">
        <title>Draft genome information of white flower Hibiscus syriacus.</title>
        <authorList>
            <person name="Kim Y.-M."/>
        </authorList>
    </citation>
    <scope>NUCLEOTIDE SEQUENCE [LARGE SCALE GENOMIC DNA]</scope>
    <source>
        <strain evidence="1">YM2019G1</strain>
    </source>
</reference>
<organism evidence="1 2">
    <name type="scientific">Hibiscus syriacus</name>
    <name type="common">Rose of Sharon</name>
    <dbReference type="NCBI Taxonomy" id="106335"/>
    <lineage>
        <taxon>Eukaryota</taxon>
        <taxon>Viridiplantae</taxon>
        <taxon>Streptophyta</taxon>
        <taxon>Embryophyta</taxon>
        <taxon>Tracheophyta</taxon>
        <taxon>Spermatophyta</taxon>
        <taxon>Magnoliopsida</taxon>
        <taxon>eudicotyledons</taxon>
        <taxon>Gunneridae</taxon>
        <taxon>Pentapetalae</taxon>
        <taxon>rosids</taxon>
        <taxon>malvids</taxon>
        <taxon>Malvales</taxon>
        <taxon>Malvaceae</taxon>
        <taxon>Malvoideae</taxon>
        <taxon>Hibiscus</taxon>
    </lineage>
</organism>
<dbReference type="SUPFAM" id="SSF57850">
    <property type="entry name" value="RING/U-box"/>
    <property type="match status" value="1"/>
</dbReference>
<gene>
    <name evidence="1" type="ORF">F3Y22_tig00013808pilonHSYRG00035</name>
</gene>